<dbReference type="EMBL" id="FOCP01000006">
    <property type="protein sequence ID" value="SEN02411.1"/>
    <property type="molecule type" value="Genomic_DNA"/>
</dbReference>
<proteinExistence type="predicted"/>
<feature type="chain" id="PRO_5011519868" description="DUF4124 domain-containing protein" evidence="2">
    <location>
        <begin position="20"/>
        <end position="199"/>
    </location>
</feature>
<accession>A0A1H8D510</accession>
<protein>
    <recommendedName>
        <fullName evidence="5">DUF4124 domain-containing protein</fullName>
    </recommendedName>
</protein>
<keyword evidence="1" id="KW-0175">Coiled coil</keyword>
<dbReference type="STRING" id="917.SAMN05216326_10649"/>
<feature type="signal peptide" evidence="2">
    <location>
        <begin position="1"/>
        <end position="19"/>
    </location>
</feature>
<dbReference type="Proteomes" id="UP000199459">
    <property type="component" value="Unassembled WGS sequence"/>
</dbReference>
<evidence type="ECO:0008006" key="5">
    <source>
        <dbReference type="Google" id="ProtNLM"/>
    </source>
</evidence>
<keyword evidence="2" id="KW-0732">Signal</keyword>
<name>A0A1H8D510_9PROT</name>
<evidence type="ECO:0000256" key="1">
    <source>
        <dbReference type="SAM" id="Coils"/>
    </source>
</evidence>
<evidence type="ECO:0000256" key="2">
    <source>
        <dbReference type="SAM" id="SignalP"/>
    </source>
</evidence>
<dbReference type="OrthoDB" id="7064973at2"/>
<evidence type="ECO:0000313" key="3">
    <source>
        <dbReference type="EMBL" id="SEN02411.1"/>
    </source>
</evidence>
<reference evidence="3 4" key="1">
    <citation type="submission" date="2016-10" db="EMBL/GenBank/DDBJ databases">
        <authorList>
            <person name="de Groot N.N."/>
        </authorList>
    </citation>
    <scope>NUCLEOTIDE SEQUENCE [LARGE SCALE GENOMIC DNA]</scope>
    <source>
        <strain evidence="3 4">Nm22</strain>
    </source>
</reference>
<sequence>MYRLALITILFMFTLPVQASLNKCKDDEGRFHYYTHIKPPECQDKATVEMNKRGVVIRTHTVERNTEPETDPVQQAAIEQKRLEKERRDAVLLNTYTSEEEIDWALDRNIHPIELAIAGIEKRLEIATEQLKNLLKQANEAKQSGNTALSSIQKDILPVRRYVVQLQDELKKNHERIDELREKFDTDRKRFRTLKQQQL</sequence>
<evidence type="ECO:0000313" key="4">
    <source>
        <dbReference type="Proteomes" id="UP000199459"/>
    </source>
</evidence>
<gene>
    <name evidence="3" type="ORF">SAMN05216325_10655</name>
</gene>
<organism evidence="3 4">
    <name type="scientific">Nitrosomonas marina</name>
    <dbReference type="NCBI Taxonomy" id="917"/>
    <lineage>
        <taxon>Bacteria</taxon>
        <taxon>Pseudomonadati</taxon>
        <taxon>Pseudomonadota</taxon>
        <taxon>Betaproteobacteria</taxon>
        <taxon>Nitrosomonadales</taxon>
        <taxon>Nitrosomonadaceae</taxon>
        <taxon>Nitrosomonas</taxon>
    </lineage>
</organism>
<feature type="coiled-coil region" evidence="1">
    <location>
        <begin position="117"/>
        <end position="197"/>
    </location>
</feature>
<dbReference type="AlphaFoldDB" id="A0A1H8D510"/>
<dbReference type="RefSeq" id="WP_090629318.1">
    <property type="nucleotide sequence ID" value="NZ_FOCP01000006.1"/>
</dbReference>